<comment type="caution">
    <text evidence="5">The sequence shown here is derived from an EMBL/GenBank/DDBJ whole genome shotgun (WGS) entry which is preliminary data.</text>
</comment>
<feature type="compositionally biased region" description="Pro residues" evidence="3">
    <location>
        <begin position="20"/>
        <end position="31"/>
    </location>
</feature>
<reference evidence="5 6" key="1">
    <citation type="submission" date="2022-04" db="EMBL/GenBank/DDBJ databases">
        <title>Human microbiome associated bacterial genomes.</title>
        <authorList>
            <person name="Sandstrom S."/>
            <person name="Salamzade R."/>
            <person name="Kalan L.R."/>
        </authorList>
    </citation>
    <scope>NUCLEOTIDE SEQUENCE [LARGE SCALE GENOMIC DNA]</scope>
    <source>
        <strain evidence="6">p3-SID767</strain>
    </source>
</reference>
<dbReference type="Gene3D" id="3.90.245.10">
    <property type="entry name" value="Ribonucleoside hydrolase-like"/>
    <property type="match status" value="1"/>
</dbReference>
<organism evidence="5 6">
    <name type="scientific">Nesterenkonia massiliensis</name>
    <dbReference type="NCBI Taxonomy" id="1232429"/>
    <lineage>
        <taxon>Bacteria</taxon>
        <taxon>Bacillati</taxon>
        <taxon>Actinomycetota</taxon>
        <taxon>Actinomycetes</taxon>
        <taxon>Micrococcales</taxon>
        <taxon>Micrococcaceae</taxon>
        <taxon>Nesterenkonia</taxon>
    </lineage>
</organism>
<dbReference type="GO" id="GO:0016787">
    <property type="term" value="F:hydrolase activity"/>
    <property type="evidence" value="ECO:0007669"/>
    <property type="project" value="UniProtKB-KW"/>
</dbReference>
<protein>
    <submittedName>
        <fullName evidence="5">Nucleoside hydrolase</fullName>
    </submittedName>
</protein>
<dbReference type="InterPro" id="IPR036452">
    <property type="entry name" value="Ribo_hydro-like"/>
</dbReference>
<keyword evidence="1 5" id="KW-0378">Hydrolase</keyword>
<keyword evidence="6" id="KW-1185">Reference proteome</keyword>
<evidence type="ECO:0000259" key="4">
    <source>
        <dbReference type="Pfam" id="PF01156"/>
    </source>
</evidence>
<dbReference type="InterPro" id="IPR023186">
    <property type="entry name" value="IUNH"/>
</dbReference>
<dbReference type="InterPro" id="IPR015910">
    <property type="entry name" value="I/U_nuclsd_hydro_CS"/>
</dbReference>
<dbReference type="RefSeq" id="WP_260073737.1">
    <property type="nucleotide sequence ID" value="NZ_JALXMO010000046.1"/>
</dbReference>
<proteinExistence type="predicted"/>
<evidence type="ECO:0000313" key="5">
    <source>
        <dbReference type="EMBL" id="MCT1607884.1"/>
    </source>
</evidence>
<name>A0ABT2HT59_9MICC</name>
<evidence type="ECO:0000256" key="3">
    <source>
        <dbReference type="SAM" id="MobiDB-lite"/>
    </source>
</evidence>
<dbReference type="SUPFAM" id="SSF53590">
    <property type="entry name" value="Nucleoside hydrolase"/>
    <property type="match status" value="1"/>
</dbReference>
<sequence>GVSSRRSRAATAPRQLPRATPLPPATGPSPADPHQLPSATHPAPAAQRHNGWEPAAAARESPIFCGGFGRKSGPLRHNGWDAVIFRGRIGLVIRLFIDCDPGIDDAIALGYALCQSDVEITGIAASAGNVPVDAVTRNALAWLELTGRTDIPVHRGAENPVAHRAGDPAPIFADDTHGPLGAGHAVLDEPTTTTHQLSAAEAWVQTARAHPGEVVGVVLGPHTNLALALRLEPELPTLLKRLFIMGGAFNYRGNTHPTTEWNITWDPEAAAEVFAAFGAPGTPLPVIGPIEATEAVVMTPQLLGQITSSSSAAPGWRQYLGQLAEALRFYFEFHEWDGHGYLAQIHDPYVTAAAIGWARAQATDSLPAAEQEIIPWAHTADAAVDVELTGTLTRGETVADWLGRWNRQPNATLIRSLDASQFLTHLAETLMRGPDQ</sequence>
<feature type="region of interest" description="Disordered" evidence="3">
    <location>
        <begin position="1"/>
        <end position="53"/>
    </location>
</feature>
<accession>A0ABT2HT59</accession>
<feature type="non-terminal residue" evidence="5">
    <location>
        <position position="1"/>
    </location>
</feature>
<dbReference type="PANTHER" id="PTHR12304">
    <property type="entry name" value="INOSINE-URIDINE PREFERRING NUCLEOSIDE HYDROLASE"/>
    <property type="match status" value="1"/>
</dbReference>
<feature type="domain" description="Inosine/uridine-preferring nucleoside hydrolase" evidence="4">
    <location>
        <begin position="96"/>
        <end position="423"/>
    </location>
</feature>
<evidence type="ECO:0000256" key="2">
    <source>
        <dbReference type="ARBA" id="ARBA00023295"/>
    </source>
</evidence>
<dbReference type="EMBL" id="JALXMO010000046">
    <property type="protein sequence ID" value="MCT1607884.1"/>
    <property type="molecule type" value="Genomic_DNA"/>
</dbReference>
<dbReference type="InterPro" id="IPR001910">
    <property type="entry name" value="Inosine/uridine_hydrolase_dom"/>
</dbReference>
<evidence type="ECO:0000313" key="6">
    <source>
        <dbReference type="Proteomes" id="UP001205046"/>
    </source>
</evidence>
<gene>
    <name evidence="5" type="ORF">M3B43_11265</name>
</gene>
<dbReference type="PANTHER" id="PTHR12304:SF4">
    <property type="entry name" value="URIDINE NUCLEOSIDASE"/>
    <property type="match status" value="1"/>
</dbReference>
<keyword evidence="2" id="KW-0326">Glycosidase</keyword>
<evidence type="ECO:0000256" key="1">
    <source>
        <dbReference type="ARBA" id="ARBA00022801"/>
    </source>
</evidence>
<dbReference type="Proteomes" id="UP001205046">
    <property type="component" value="Unassembled WGS sequence"/>
</dbReference>
<dbReference type="PROSITE" id="PS01247">
    <property type="entry name" value="IUNH"/>
    <property type="match status" value="1"/>
</dbReference>
<dbReference type="Pfam" id="PF01156">
    <property type="entry name" value="IU_nuc_hydro"/>
    <property type="match status" value="1"/>
</dbReference>